<dbReference type="SMART" id="SM00066">
    <property type="entry name" value="GAL4"/>
    <property type="match status" value="1"/>
</dbReference>
<dbReference type="InterPro" id="IPR001138">
    <property type="entry name" value="Zn2Cys6_DnaBD"/>
</dbReference>
<sequence>MYKPAPPRPKKTNIVRSRTGCRNCRERKTKCDEQKPACGTCVRLGKVCESTKPDFRFRTVDRPGSSKVAISKKKSRLEYKRQSSPEKHISDEPDCNGLGLGRLDLIRSLQHTERDVFYSTYWEDMCLPALHPVFHSTSRLASNNRMLNDAILALSACNLSRLHAEKRNTSEKNVAAHSPSLIHQTRSYWYYSSAIRAFTSLQQVDYRYNAIIVLTVLAVFAHLESSMGNFEGFYCHFQGLSAFLMVLEEIAGDPVVKSLLMSWMQIRFVVWWARVYFCSLDVLQRLPPVPLPRLLEGSFIGSLYERRVVVLSIMCESHRLNCNAVLKHWSLAALKNLNNVGERYTIDDDNDEMNYFTPLGDEARKLDEWLLHLPPSEQPLHDISLPLRYDMNNLSNEPLYFKSHDAALNSTYYALARIMQCAASIHHLENQKLPCPTSNDSEEETWIRLLLRIIKGTNLHMSASRNSYTIGFSGILLAALLRCQDLGLSLEIQNWLQNLENVQPTEEGAFPVYQAVGVAKAINRQRMVGRNIYGVTQLVDDGGVPKVTAYNSQSIDSMLLHGRCQLSGEFFTECVSIELYG</sequence>
<reference evidence="7" key="1">
    <citation type="journal article" date="2017" name="Genome Biol.">
        <title>Comparative genomics reveals high biological diversity and specific adaptations in the industrially and medically important fungal genus Aspergillus.</title>
        <authorList>
            <person name="de Vries R.P."/>
            <person name="Riley R."/>
            <person name="Wiebenga A."/>
            <person name="Aguilar-Osorio G."/>
            <person name="Amillis S."/>
            <person name="Uchima C.A."/>
            <person name="Anderluh G."/>
            <person name="Asadollahi M."/>
            <person name="Askin M."/>
            <person name="Barry K."/>
            <person name="Battaglia E."/>
            <person name="Bayram O."/>
            <person name="Benocci T."/>
            <person name="Braus-Stromeyer S.A."/>
            <person name="Caldana C."/>
            <person name="Canovas D."/>
            <person name="Cerqueira G.C."/>
            <person name="Chen F."/>
            <person name="Chen W."/>
            <person name="Choi C."/>
            <person name="Clum A."/>
            <person name="Dos Santos R.A."/>
            <person name="Damasio A.R."/>
            <person name="Diallinas G."/>
            <person name="Emri T."/>
            <person name="Fekete E."/>
            <person name="Flipphi M."/>
            <person name="Freyberg S."/>
            <person name="Gallo A."/>
            <person name="Gournas C."/>
            <person name="Habgood R."/>
            <person name="Hainaut M."/>
            <person name="Harispe M.L."/>
            <person name="Henrissat B."/>
            <person name="Hilden K.S."/>
            <person name="Hope R."/>
            <person name="Hossain A."/>
            <person name="Karabika E."/>
            <person name="Karaffa L."/>
            <person name="Karanyi Z."/>
            <person name="Krasevec N."/>
            <person name="Kuo A."/>
            <person name="Kusch H."/>
            <person name="LaButti K."/>
            <person name="Lagendijk E.L."/>
            <person name="Lapidus A."/>
            <person name="Levasseur A."/>
            <person name="Lindquist E."/>
            <person name="Lipzen A."/>
            <person name="Logrieco A.F."/>
            <person name="MacCabe A."/>
            <person name="Maekelae M.R."/>
            <person name="Malavazi I."/>
            <person name="Melin P."/>
            <person name="Meyer V."/>
            <person name="Mielnichuk N."/>
            <person name="Miskei M."/>
            <person name="Molnar A.P."/>
            <person name="Mule G."/>
            <person name="Ngan C.Y."/>
            <person name="Orejas M."/>
            <person name="Orosz E."/>
            <person name="Ouedraogo J.P."/>
            <person name="Overkamp K.M."/>
            <person name="Park H.-S."/>
            <person name="Perrone G."/>
            <person name="Piumi F."/>
            <person name="Punt P.J."/>
            <person name="Ram A.F."/>
            <person name="Ramon A."/>
            <person name="Rauscher S."/>
            <person name="Record E."/>
            <person name="Riano-Pachon D.M."/>
            <person name="Robert V."/>
            <person name="Roehrig J."/>
            <person name="Ruller R."/>
            <person name="Salamov A."/>
            <person name="Salih N.S."/>
            <person name="Samson R.A."/>
            <person name="Sandor E."/>
            <person name="Sanguinetti M."/>
            <person name="Schuetze T."/>
            <person name="Sepcic K."/>
            <person name="Shelest E."/>
            <person name="Sherlock G."/>
            <person name="Sophianopoulou V."/>
            <person name="Squina F.M."/>
            <person name="Sun H."/>
            <person name="Susca A."/>
            <person name="Todd R.B."/>
            <person name="Tsang A."/>
            <person name="Unkles S.E."/>
            <person name="van de Wiele N."/>
            <person name="van Rossen-Uffink D."/>
            <person name="Oliveira J.V."/>
            <person name="Vesth T.C."/>
            <person name="Visser J."/>
            <person name="Yu J.-H."/>
            <person name="Zhou M."/>
            <person name="Andersen M.R."/>
            <person name="Archer D.B."/>
            <person name="Baker S.E."/>
            <person name="Benoit I."/>
            <person name="Brakhage A.A."/>
            <person name="Braus G.H."/>
            <person name="Fischer R."/>
            <person name="Frisvad J.C."/>
            <person name="Goldman G.H."/>
            <person name="Houbraken J."/>
            <person name="Oakley B."/>
            <person name="Pocsi I."/>
            <person name="Scazzocchio C."/>
            <person name="Seiboth B."/>
            <person name="vanKuyk P.A."/>
            <person name="Wortman J."/>
            <person name="Dyer P.S."/>
            <person name="Grigoriev I.V."/>
        </authorList>
    </citation>
    <scope>NUCLEOTIDE SEQUENCE [LARGE SCALE GENOMIC DNA]</scope>
    <source>
        <strain evidence="7">CBS 516.65</strain>
    </source>
</reference>
<dbReference type="Pfam" id="PF00172">
    <property type="entry name" value="Zn_clus"/>
    <property type="match status" value="1"/>
</dbReference>
<dbReference type="PROSITE" id="PS00463">
    <property type="entry name" value="ZN2_CY6_FUNGAL_1"/>
    <property type="match status" value="1"/>
</dbReference>
<protein>
    <recommendedName>
        <fullName evidence="5">Zn(2)-C6 fungal-type domain-containing protein</fullName>
    </recommendedName>
</protein>
<dbReference type="InterPro" id="IPR036864">
    <property type="entry name" value="Zn2-C6_fun-type_DNA-bd_sf"/>
</dbReference>
<keyword evidence="3" id="KW-0804">Transcription</keyword>
<dbReference type="Proteomes" id="UP000184300">
    <property type="component" value="Unassembled WGS sequence"/>
</dbReference>
<dbReference type="PANTHER" id="PTHR37534">
    <property type="entry name" value="TRANSCRIPTIONAL ACTIVATOR PROTEIN UGA3"/>
    <property type="match status" value="1"/>
</dbReference>
<dbReference type="GO" id="GO:0005634">
    <property type="term" value="C:nucleus"/>
    <property type="evidence" value="ECO:0007669"/>
    <property type="project" value="TreeGrafter"/>
</dbReference>
<evidence type="ECO:0000259" key="5">
    <source>
        <dbReference type="PROSITE" id="PS50048"/>
    </source>
</evidence>
<dbReference type="PROSITE" id="PS50048">
    <property type="entry name" value="ZN2_CY6_FUNGAL_2"/>
    <property type="match status" value="1"/>
</dbReference>
<dbReference type="OrthoDB" id="39175at2759"/>
<organism evidence="6 7">
    <name type="scientific">Aspergillus glaucus CBS 516.65</name>
    <dbReference type="NCBI Taxonomy" id="1160497"/>
    <lineage>
        <taxon>Eukaryota</taxon>
        <taxon>Fungi</taxon>
        <taxon>Dikarya</taxon>
        <taxon>Ascomycota</taxon>
        <taxon>Pezizomycotina</taxon>
        <taxon>Eurotiomycetes</taxon>
        <taxon>Eurotiomycetidae</taxon>
        <taxon>Eurotiales</taxon>
        <taxon>Aspergillaceae</taxon>
        <taxon>Aspergillus</taxon>
        <taxon>Aspergillus subgen. Aspergillus</taxon>
    </lineage>
</organism>
<keyword evidence="2" id="KW-0238">DNA-binding</keyword>
<keyword evidence="4" id="KW-0539">Nucleus</keyword>
<gene>
    <name evidence="6" type="ORF">ASPGLDRAFT_123438</name>
</gene>
<feature type="domain" description="Zn(2)-C6 fungal-type" evidence="5">
    <location>
        <begin position="20"/>
        <end position="48"/>
    </location>
</feature>
<evidence type="ECO:0000256" key="3">
    <source>
        <dbReference type="ARBA" id="ARBA00023163"/>
    </source>
</evidence>
<dbReference type="GO" id="GO:0008270">
    <property type="term" value="F:zinc ion binding"/>
    <property type="evidence" value="ECO:0007669"/>
    <property type="project" value="InterPro"/>
</dbReference>
<dbReference type="RefSeq" id="XP_022402133.1">
    <property type="nucleotide sequence ID" value="XM_022540397.1"/>
</dbReference>
<name>A0A1L9VND6_ASPGL</name>
<dbReference type="GO" id="GO:0000981">
    <property type="term" value="F:DNA-binding transcription factor activity, RNA polymerase II-specific"/>
    <property type="evidence" value="ECO:0007669"/>
    <property type="project" value="InterPro"/>
</dbReference>
<evidence type="ECO:0000313" key="6">
    <source>
        <dbReference type="EMBL" id="OJJ85435.1"/>
    </source>
</evidence>
<dbReference type="AlphaFoldDB" id="A0A1L9VND6"/>
<dbReference type="EMBL" id="KV878894">
    <property type="protein sequence ID" value="OJJ85435.1"/>
    <property type="molecule type" value="Genomic_DNA"/>
</dbReference>
<dbReference type="GO" id="GO:0000976">
    <property type="term" value="F:transcription cis-regulatory region binding"/>
    <property type="evidence" value="ECO:0007669"/>
    <property type="project" value="TreeGrafter"/>
</dbReference>
<accession>A0A1L9VND6</accession>
<dbReference type="GeneID" id="34456658"/>
<dbReference type="GO" id="GO:0045944">
    <property type="term" value="P:positive regulation of transcription by RNA polymerase II"/>
    <property type="evidence" value="ECO:0007669"/>
    <property type="project" value="TreeGrafter"/>
</dbReference>
<evidence type="ECO:0000256" key="4">
    <source>
        <dbReference type="ARBA" id="ARBA00023242"/>
    </source>
</evidence>
<evidence type="ECO:0000256" key="2">
    <source>
        <dbReference type="ARBA" id="ARBA00023125"/>
    </source>
</evidence>
<dbReference type="CDD" id="cd00067">
    <property type="entry name" value="GAL4"/>
    <property type="match status" value="1"/>
</dbReference>
<dbReference type="VEuPathDB" id="FungiDB:ASPGLDRAFT_123438"/>
<evidence type="ECO:0000256" key="1">
    <source>
        <dbReference type="ARBA" id="ARBA00023015"/>
    </source>
</evidence>
<keyword evidence="1" id="KW-0805">Transcription regulation</keyword>
<dbReference type="SUPFAM" id="SSF57701">
    <property type="entry name" value="Zn2/Cys6 DNA-binding domain"/>
    <property type="match status" value="1"/>
</dbReference>
<proteinExistence type="predicted"/>
<evidence type="ECO:0000313" key="7">
    <source>
        <dbReference type="Proteomes" id="UP000184300"/>
    </source>
</evidence>
<dbReference type="PANTHER" id="PTHR37534:SF49">
    <property type="entry name" value="LYSINE BIOSYNTHESIS REGULATORY PROTEIN LYS14"/>
    <property type="match status" value="1"/>
</dbReference>
<dbReference type="STRING" id="1160497.A0A1L9VND6"/>
<dbReference type="Gene3D" id="4.10.240.10">
    <property type="entry name" value="Zn(2)-C6 fungal-type DNA-binding domain"/>
    <property type="match status" value="1"/>
</dbReference>
<keyword evidence="7" id="KW-1185">Reference proteome</keyword>